<gene>
    <name evidence="2" type="ORF">CEUTPL_LOCUS12230</name>
</gene>
<dbReference type="SUPFAM" id="SSF50494">
    <property type="entry name" value="Trypsin-like serine proteases"/>
    <property type="match status" value="1"/>
</dbReference>
<evidence type="ECO:0000313" key="2">
    <source>
        <dbReference type="EMBL" id="CAG9771805.1"/>
    </source>
</evidence>
<name>A0A9N9MUI4_9CUCU</name>
<evidence type="ECO:0008006" key="4">
    <source>
        <dbReference type="Google" id="ProtNLM"/>
    </source>
</evidence>
<sequence length="321" mass="34907">MWKYVLLFVAVVAYGSGDDPSVSEKLRSQNFNFLVEVVRKDTKERVAVGTLLSPTRVLASAKGLVLSPFSYEANLVVRQRRGKGFFDQIVTIIAQVIGSAVEGAVGNVVNNAIGKGKSGSSGEEMNSNLLNNGDITILTIKLPHPVSRSALTFVKLLIPSDIRSPKSSWPSEWHTAQFKLADTPCKKATVLGWKQSATVDIIGAKKCAEQLNLQLNDGQFCSLNERKLFCDANQQGGPIMCGDFQVGILIPGLYCNEEPFQFAPIGFYIDSIANAMDPREDAKPLPNDNSSVPTPTITESEGICLKPYTNIFVLLLIAKLL</sequence>
<reference evidence="2" key="1">
    <citation type="submission" date="2022-01" db="EMBL/GenBank/DDBJ databases">
        <authorList>
            <person name="King R."/>
        </authorList>
    </citation>
    <scope>NUCLEOTIDE SEQUENCE</scope>
</reference>
<proteinExistence type="predicted"/>
<dbReference type="EMBL" id="OU892283">
    <property type="protein sequence ID" value="CAG9771805.1"/>
    <property type="molecule type" value="Genomic_DNA"/>
</dbReference>
<dbReference type="Proteomes" id="UP001152799">
    <property type="component" value="Chromosome 7"/>
</dbReference>
<dbReference type="Gene3D" id="2.40.10.10">
    <property type="entry name" value="Trypsin-like serine proteases"/>
    <property type="match status" value="1"/>
</dbReference>
<dbReference type="InterPro" id="IPR009003">
    <property type="entry name" value="Peptidase_S1_PA"/>
</dbReference>
<dbReference type="AlphaFoldDB" id="A0A9N9MUI4"/>
<organism evidence="2 3">
    <name type="scientific">Ceutorhynchus assimilis</name>
    <name type="common">cabbage seed weevil</name>
    <dbReference type="NCBI Taxonomy" id="467358"/>
    <lineage>
        <taxon>Eukaryota</taxon>
        <taxon>Metazoa</taxon>
        <taxon>Ecdysozoa</taxon>
        <taxon>Arthropoda</taxon>
        <taxon>Hexapoda</taxon>
        <taxon>Insecta</taxon>
        <taxon>Pterygota</taxon>
        <taxon>Neoptera</taxon>
        <taxon>Endopterygota</taxon>
        <taxon>Coleoptera</taxon>
        <taxon>Polyphaga</taxon>
        <taxon>Cucujiformia</taxon>
        <taxon>Curculionidae</taxon>
        <taxon>Ceutorhynchinae</taxon>
        <taxon>Ceutorhynchus</taxon>
    </lineage>
</organism>
<dbReference type="InterPro" id="IPR043504">
    <property type="entry name" value="Peptidase_S1_PA_chymotrypsin"/>
</dbReference>
<evidence type="ECO:0000256" key="1">
    <source>
        <dbReference type="SAM" id="SignalP"/>
    </source>
</evidence>
<feature type="signal peptide" evidence="1">
    <location>
        <begin position="1"/>
        <end position="17"/>
    </location>
</feature>
<accession>A0A9N9MUI4</accession>
<evidence type="ECO:0000313" key="3">
    <source>
        <dbReference type="Proteomes" id="UP001152799"/>
    </source>
</evidence>
<feature type="chain" id="PRO_5040241997" description="Peptidase S1 domain-containing protein" evidence="1">
    <location>
        <begin position="18"/>
        <end position="321"/>
    </location>
</feature>
<keyword evidence="1" id="KW-0732">Signal</keyword>
<keyword evidence="3" id="KW-1185">Reference proteome</keyword>
<protein>
    <recommendedName>
        <fullName evidence="4">Peptidase S1 domain-containing protein</fullName>
    </recommendedName>
</protein>